<reference evidence="13" key="1">
    <citation type="submission" date="2018-02" db="EMBL/GenBank/DDBJ databases">
        <authorList>
            <person name="Clavel T."/>
            <person name="Strowig T."/>
        </authorList>
    </citation>
    <scope>NUCLEOTIDE SEQUENCE [LARGE SCALE GENOMIC DNA]</scope>
    <source>
        <strain evidence="13">DSM 100764</strain>
    </source>
</reference>
<feature type="transmembrane region" description="Helical" evidence="10">
    <location>
        <begin position="6"/>
        <end position="23"/>
    </location>
</feature>
<dbReference type="Proteomes" id="UP000244925">
    <property type="component" value="Unassembled WGS sequence"/>
</dbReference>
<dbReference type="PROSITE" id="PS51794">
    <property type="entry name" value="DAC"/>
    <property type="match status" value="1"/>
</dbReference>
<evidence type="ECO:0000256" key="7">
    <source>
        <dbReference type="ARBA" id="ARBA00022840"/>
    </source>
</evidence>
<comment type="catalytic activity">
    <reaction evidence="1 10">
        <text>2 ATP = 3',3'-c-di-AMP + 2 diphosphate</text>
        <dbReference type="Rhea" id="RHEA:35655"/>
        <dbReference type="ChEBI" id="CHEBI:30616"/>
        <dbReference type="ChEBI" id="CHEBI:33019"/>
        <dbReference type="ChEBI" id="CHEBI:71500"/>
        <dbReference type="EC" id="2.7.7.85"/>
    </reaction>
</comment>
<keyword evidence="3 10" id="KW-0808">Transferase</keyword>
<proteinExistence type="inferred from homology"/>
<dbReference type="SUPFAM" id="SSF143597">
    <property type="entry name" value="YojJ-like"/>
    <property type="match status" value="1"/>
</dbReference>
<dbReference type="InterPro" id="IPR045585">
    <property type="entry name" value="CdaA_N"/>
</dbReference>
<keyword evidence="2 10" id="KW-1003">Cell membrane</keyword>
<feature type="domain" description="DAC" evidence="11">
    <location>
        <begin position="77"/>
        <end position="246"/>
    </location>
</feature>
<dbReference type="RefSeq" id="WP_107036074.1">
    <property type="nucleotide sequence ID" value="NZ_CAOMDK010000037.1"/>
</dbReference>
<dbReference type="GO" id="GO:0106408">
    <property type="term" value="F:diadenylate cyclase activity"/>
    <property type="evidence" value="ECO:0007669"/>
    <property type="project" value="UniProtKB-EC"/>
</dbReference>
<accession>A0A2V1IS65</accession>
<dbReference type="GeneID" id="93424686"/>
<dbReference type="EMBL" id="PUBV01000012">
    <property type="protein sequence ID" value="PWB07495.1"/>
    <property type="molecule type" value="Genomic_DNA"/>
</dbReference>
<dbReference type="Pfam" id="PF19293">
    <property type="entry name" value="CdaA_N"/>
    <property type="match status" value="1"/>
</dbReference>
<keyword evidence="8 10" id="KW-1133">Transmembrane helix</keyword>
<comment type="caution">
    <text evidence="10">Lacks conserved residue(s) required for the propagation of feature annotation.</text>
</comment>
<keyword evidence="4 10" id="KW-0812">Transmembrane</keyword>
<sequence>MDPFTLRDALDIALAALLLFYIYRIMRESGTINIFYGLLAFIVVWVVASQILEMKLIGTILDKFMSIGLLIIVILFQDQIKRFLVELGDHKRWRFLRNLFHHRNPAEDADERGRRLIIPIVYACMNMAKSKTGALIVIQQNVPLENYERSGDIIDALPNSRLIENIFFKNSPLHDGALIVADDRLKSAGCILPVSHDRNVPRALGLRHRSALGISQATDAIAIVVSEETGGISIAHKGRLTTRLSSADLEHNLTQILHQL</sequence>
<keyword evidence="7 10" id="KW-0067">ATP-binding</keyword>
<dbReference type="FunFam" id="3.40.1700.10:FF:000002">
    <property type="entry name" value="Diadenylate cyclase"/>
    <property type="match status" value="1"/>
</dbReference>
<dbReference type="Pfam" id="PF02457">
    <property type="entry name" value="DAC"/>
    <property type="match status" value="1"/>
</dbReference>
<dbReference type="InterPro" id="IPR034701">
    <property type="entry name" value="CdaA"/>
</dbReference>
<protein>
    <recommendedName>
        <fullName evidence="10">Diadenylate cyclase</fullName>
        <shortName evidence="10">DAC</shortName>
        <ecNumber evidence="10">2.7.7.85</ecNumber>
    </recommendedName>
    <alternativeName>
        <fullName evidence="10">Cyclic-di-AMP synthase</fullName>
        <shortName evidence="10">c-di-AMP synthase</shortName>
    </alternativeName>
</protein>
<comment type="similarity">
    <text evidence="10">Belongs to the adenylate cyclase family. DacA/CdaA subfamily.</text>
</comment>
<keyword evidence="6 10" id="KW-0547">Nucleotide-binding</keyword>
<dbReference type="PANTHER" id="PTHR34185">
    <property type="entry name" value="DIADENYLATE CYCLASE"/>
    <property type="match status" value="1"/>
</dbReference>
<comment type="function">
    <text evidence="10">Catalyzes the condensation of 2 ATP molecules into cyclic di-AMP (c-di-AMP), a second messenger used to regulate differing processes in different bacteria.</text>
</comment>
<dbReference type="NCBIfam" id="TIGR00159">
    <property type="entry name" value="diadenylate cyclase CdaA"/>
    <property type="match status" value="1"/>
</dbReference>
<evidence type="ECO:0000313" key="13">
    <source>
        <dbReference type="Proteomes" id="UP000244925"/>
    </source>
</evidence>
<organism evidence="12 13">
    <name type="scientific">Paramuribaculum intestinale</name>
    <dbReference type="NCBI Taxonomy" id="2094151"/>
    <lineage>
        <taxon>Bacteria</taxon>
        <taxon>Pseudomonadati</taxon>
        <taxon>Bacteroidota</taxon>
        <taxon>Bacteroidia</taxon>
        <taxon>Bacteroidales</taxon>
        <taxon>Muribaculaceae</taxon>
        <taxon>Paramuribaculum</taxon>
    </lineage>
</organism>
<dbReference type="EC" id="2.7.7.85" evidence="10"/>
<comment type="subunit">
    <text evidence="10">Probably a homodimer.</text>
</comment>
<dbReference type="InterPro" id="IPR014046">
    <property type="entry name" value="C-di-AMP_synthase"/>
</dbReference>
<evidence type="ECO:0000256" key="9">
    <source>
        <dbReference type="ARBA" id="ARBA00023136"/>
    </source>
</evidence>
<evidence type="ECO:0000256" key="5">
    <source>
        <dbReference type="ARBA" id="ARBA00022695"/>
    </source>
</evidence>
<evidence type="ECO:0000256" key="3">
    <source>
        <dbReference type="ARBA" id="ARBA00022679"/>
    </source>
</evidence>
<comment type="caution">
    <text evidence="12">The sequence shown here is derived from an EMBL/GenBank/DDBJ whole genome shotgun (WGS) entry which is preliminary data.</text>
</comment>
<dbReference type="GO" id="GO:0005524">
    <property type="term" value="F:ATP binding"/>
    <property type="evidence" value="ECO:0007669"/>
    <property type="project" value="UniProtKB-UniRule"/>
</dbReference>
<evidence type="ECO:0000313" key="12">
    <source>
        <dbReference type="EMBL" id="PWB07495.1"/>
    </source>
</evidence>
<dbReference type="InterPro" id="IPR036888">
    <property type="entry name" value="DNA_integrity_DisA_N_sf"/>
</dbReference>
<gene>
    <name evidence="10" type="primary">dacA</name>
    <name evidence="12" type="ORF">C5O25_07260</name>
</gene>
<keyword evidence="13" id="KW-1185">Reference proteome</keyword>
<dbReference type="GO" id="GO:0004016">
    <property type="term" value="F:adenylate cyclase activity"/>
    <property type="evidence" value="ECO:0007669"/>
    <property type="project" value="UniProtKB-UniRule"/>
</dbReference>
<feature type="transmembrane region" description="Helical" evidence="10">
    <location>
        <begin position="30"/>
        <end position="48"/>
    </location>
</feature>
<dbReference type="AlphaFoldDB" id="A0A2V1IS65"/>
<evidence type="ECO:0000256" key="10">
    <source>
        <dbReference type="HAMAP-Rule" id="MF_01499"/>
    </source>
</evidence>
<evidence type="ECO:0000256" key="1">
    <source>
        <dbReference type="ARBA" id="ARBA00000877"/>
    </source>
</evidence>
<evidence type="ECO:0000256" key="6">
    <source>
        <dbReference type="ARBA" id="ARBA00022741"/>
    </source>
</evidence>
<dbReference type="InterPro" id="IPR003390">
    <property type="entry name" value="DNA_integrity_scan_DisA_N"/>
</dbReference>
<feature type="transmembrane region" description="Helical" evidence="10">
    <location>
        <begin position="54"/>
        <end position="76"/>
    </location>
</feature>
<dbReference type="HAMAP" id="MF_01499">
    <property type="entry name" value="DacA"/>
    <property type="match status" value="1"/>
</dbReference>
<keyword evidence="9 10" id="KW-0472">Membrane</keyword>
<evidence type="ECO:0000256" key="2">
    <source>
        <dbReference type="ARBA" id="ARBA00022475"/>
    </source>
</evidence>
<evidence type="ECO:0000256" key="4">
    <source>
        <dbReference type="ARBA" id="ARBA00022692"/>
    </source>
</evidence>
<name>A0A2V1IS65_9BACT</name>
<evidence type="ECO:0000256" key="8">
    <source>
        <dbReference type="ARBA" id="ARBA00022989"/>
    </source>
</evidence>
<keyword evidence="5 10" id="KW-0548">Nucleotidyltransferase</keyword>
<dbReference type="PANTHER" id="PTHR34185:SF1">
    <property type="entry name" value="DIADENYLATE CYCLASE"/>
    <property type="match status" value="1"/>
</dbReference>
<dbReference type="Gene3D" id="3.40.1700.10">
    <property type="entry name" value="DNA integrity scanning protein, DisA, N-terminal domain"/>
    <property type="match status" value="1"/>
</dbReference>
<dbReference type="InterPro" id="IPR050338">
    <property type="entry name" value="DisA"/>
</dbReference>
<dbReference type="GO" id="GO:0006171">
    <property type="term" value="P:cAMP biosynthetic process"/>
    <property type="evidence" value="ECO:0007669"/>
    <property type="project" value="InterPro"/>
</dbReference>
<dbReference type="PIRSF" id="PIRSF004793">
    <property type="entry name" value="UCP004793"/>
    <property type="match status" value="1"/>
</dbReference>
<evidence type="ECO:0000259" key="11">
    <source>
        <dbReference type="PROSITE" id="PS51794"/>
    </source>
</evidence>